<name>A0A448MWQ7_9ACTN</name>
<evidence type="ECO:0000313" key="2">
    <source>
        <dbReference type="EMBL" id="VEH69597.1"/>
    </source>
</evidence>
<sequence length="194" mass="20783">MNAMTPAERFAVALTPAPTAARIARQRSVLRLQVIFALVFGAVLLLVWLGPVFLPEDARQAVQGALPSWSLPALAVIWAVPTLVRIVATVVSLKRAKQDLASLGQGAALYIDGTGVEFVHPEQVRARWAEITALKISGRRWGAGPRLRLEVSGREVASIPVSFLDAMPGAIDSAARARSMGRIGVDASDMDRLL</sequence>
<feature type="transmembrane region" description="Helical" evidence="1">
    <location>
        <begin position="69"/>
        <end position="93"/>
    </location>
</feature>
<keyword evidence="3" id="KW-1185">Reference proteome</keyword>
<keyword evidence="1" id="KW-0812">Transmembrane</keyword>
<reference evidence="2 3" key="1">
    <citation type="submission" date="2018-12" db="EMBL/GenBank/DDBJ databases">
        <authorList>
            <consortium name="Pathogen Informatics"/>
        </authorList>
    </citation>
    <scope>NUCLEOTIDE SEQUENCE [LARGE SCALE GENOMIC DNA]</scope>
    <source>
        <strain evidence="2 3">NCTC12967</strain>
    </source>
</reference>
<feature type="transmembrane region" description="Helical" evidence="1">
    <location>
        <begin position="29"/>
        <end position="49"/>
    </location>
</feature>
<evidence type="ECO:0000313" key="3">
    <source>
        <dbReference type="Proteomes" id="UP000273044"/>
    </source>
</evidence>
<protein>
    <submittedName>
        <fullName evidence="2">Uncharacterized protein</fullName>
    </submittedName>
</protein>
<proteinExistence type="predicted"/>
<keyword evidence="1" id="KW-0472">Membrane</keyword>
<dbReference type="AlphaFoldDB" id="A0A448MWQ7"/>
<organism evidence="2 3">
    <name type="scientific">Arachnia propionica</name>
    <dbReference type="NCBI Taxonomy" id="1750"/>
    <lineage>
        <taxon>Bacteria</taxon>
        <taxon>Bacillati</taxon>
        <taxon>Actinomycetota</taxon>
        <taxon>Actinomycetes</taxon>
        <taxon>Propionibacteriales</taxon>
        <taxon>Propionibacteriaceae</taxon>
        <taxon>Arachnia</taxon>
    </lineage>
</organism>
<keyword evidence="1" id="KW-1133">Transmembrane helix</keyword>
<accession>A0A448MWQ7</accession>
<gene>
    <name evidence="2" type="ORF">NCTC12967_00870</name>
</gene>
<evidence type="ECO:0000256" key="1">
    <source>
        <dbReference type="SAM" id="Phobius"/>
    </source>
</evidence>
<dbReference type="EMBL" id="LR134406">
    <property type="protein sequence ID" value="VEH69597.1"/>
    <property type="molecule type" value="Genomic_DNA"/>
</dbReference>
<dbReference type="Proteomes" id="UP000273044">
    <property type="component" value="Chromosome"/>
</dbReference>